<keyword evidence="1" id="KW-0808">Transferase</keyword>
<dbReference type="GO" id="GO:0016301">
    <property type="term" value="F:kinase activity"/>
    <property type="evidence" value="ECO:0007669"/>
    <property type="project" value="UniProtKB-KW"/>
</dbReference>
<protein>
    <submittedName>
        <fullName evidence="1">Serine/threonine-protein kinase STY17</fullName>
    </submittedName>
</protein>
<organism evidence="1">
    <name type="scientific">Rhizophora mucronata</name>
    <name type="common">Asiatic mangrove</name>
    <dbReference type="NCBI Taxonomy" id="61149"/>
    <lineage>
        <taxon>Eukaryota</taxon>
        <taxon>Viridiplantae</taxon>
        <taxon>Streptophyta</taxon>
        <taxon>Embryophyta</taxon>
        <taxon>Tracheophyta</taxon>
        <taxon>Spermatophyta</taxon>
        <taxon>Magnoliopsida</taxon>
        <taxon>eudicotyledons</taxon>
        <taxon>Gunneridae</taxon>
        <taxon>Pentapetalae</taxon>
        <taxon>rosids</taxon>
        <taxon>fabids</taxon>
        <taxon>Malpighiales</taxon>
        <taxon>Rhizophoraceae</taxon>
        <taxon>Rhizophora</taxon>
    </lineage>
</organism>
<dbReference type="AlphaFoldDB" id="A0A2P2LPH3"/>
<sequence length="48" mass="5362">MLCRSSIGQNNLLFHLSASMTKEGQSLSLTIYKYLVMKLMSGKLTPIN</sequence>
<keyword evidence="1" id="KW-0418">Kinase</keyword>
<evidence type="ECO:0000313" key="1">
    <source>
        <dbReference type="EMBL" id="MBX19858.1"/>
    </source>
</evidence>
<proteinExistence type="predicted"/>
<dbReference type="EMBL" id="GGEC01039374">
    <property type="protein sequence ID" value="MBX19858.1"/>
    <property type="molecule type" value="Transcribed_RNA"/>
</dbReference>
<accession>A0A2P2LPH3</accession>
<reference evidence="1" key="1">
    <citation type="submission" date="2018-02" db="EMBL/GenBank/DDBJ databases">
        <title>Rhizophora mucronata_Transcriptome.</title>
        <authorList>
            <person name="Meera S.P."/>
            <person name="Sreeshan A."/>
            <person name="Augustine A."/>
        </authorList>
    </citation>
    <scope>NUCLEOTIDE SEQUENCE</scope>
    <source>
        <tissue evidence="1">Leaf</tissue>
    </source>
</reference>
<name>A0A2P2LPH3_RHIMU</name>